<reference evidence="2 3" key="1">
    <citation type="journal article" date="2013" name="J. Biotechnol.">
        <title>Establishment and interpretation of the genome sequence of the phytopathogenic fungus Rhizoctonia solani AG1-IB isolate 7/3/14.</title>
        <authorList>
            <person name="Wibberg D.W."/>
            <person name="Jelonek L.J."/>
            <person name="Rupp O.R."/>
            <person name="Hennig M.H."/>
            <person name="Eikmeyer F.E."/>
            <person name="Goesmann A.G."/>
            <person name="Hartmann A.H."/>
            <person name="Borriss R.B."/>
            <person name="Grosch R.G."/>
            <person name="Puehler A.P."/>
            <person name="Schlueter A.S."/>
        </authorList>
    </citation>
    <scope>NUCLEOTIDE SEQUENCE [LARGE SCALE GENOMIC DNA]</scope>
    <source>
        <strain evidence="3">AG1-IB / isolate 7/3/14</strain>
    </source>
</reference>
<dbReference type="HOGENOM" id="CLU_020880_0_1_1"/>
<dbReference type="Pfam" id="PF00328">
    <property type="entry name" value="His_Phos_2"/>
    <property type="match status" value="1"/>
</dbReference>
<dbReference type="EMBL" id="CAOJ01003313">
    <property type="protein sequence ID" value="CCO28444.1"/>
    <property type="molecule type" value="Genomic_DNA"/>
</dbReference>
<dbReference type="PROSITE" id="PS00616">
    <property type="entry name" value="HIS_ACID_PHOSPHAT_1"/>
    <property type="match status" value="1"/>
</dbReference>
<dbReference type="Gene3D" id="3.40.50.1240">
    <property type="entry name" value="Phosphoglycerate mutase-like"/>
    <property type="match status" value="2"/>
</dbReference>
<evidence type="ECO:0000256" key="1">
    <source>
        <dbReference type="ARBA" id="ARBA00022801"/>
    </source>
</evidence>
<name>M5BN52_THACB</name>
<evidence type="ECO:0008006" key="4">
    <source>
        <dbReference type="Google" id="ProtNLM"/>
    </source>
</evidence>
<dbReference type="InterPro" id="IPR000560">
    <property type="entry name" value="His_Pase_clade-2"/>
</dbReference>
<sequence>MSSHLSSTNFFKSPAIEVKVRGSPTKPETHKQIPKESRIHEGRTVRNRVVAAALLTAASILYFQTQYQPLGFESLQVELGAAQSNLPILPAYGLDPSIAHNLGPYSARYTVPGNISSSLPIGCKVSMINVLQRHGARYPTNGTGEEIKVTLEKLKKVQAQDVIEPSLKFVSTFDYSFIPEQLVEFGRLQPNNTHWQGAFLEDSDIINLMNLCGFDTAAKDGKASPWCSVFTDDEWKSYEYYHDLEKYYANSYGSIYAPSLGAGWVNELLARLTDKPVEDHTTTDPDLDKNPDSFPIGSDAPRVFADFSSDNSIMKIIAALGILRDHDNLPRKGPIPSSQQMVVSKVVPFAGSMVVEKITCSARTAYPLQRDYVRILINDAAVPLLSCGTRGRTFGMCSLDAFIESQAFARGGGNFELCFGKRPSTSQVHQEIGAEIVALSSP</sequence>
<dbReference type="Proteomes" id="UP000012065">
    <property type="component" value="Unassembled WGS sequence"/>
</dbReference>
<dbReference type="SUPFAM" id="SSF53254">
    <property type="entry name" value="Phosphoglycerate mutase-like"/>
    <property type="match status" value="2"/>
</dbReference>
<proteinExistence type="predicted"/>
<dbReference type="GO" id="GO:0003993">
    <property type="term" value="F:acid phosphatase activity"/>
    <property type="evidence" value="ECO:0007669"/>
    <property type="project" value="TreeGrafter"/>
</dbReference>
<accession>M5BN52</accession>
<keyword evidence="1" id="KW-0378">Hydrolase</keyword>
<dbReference type="AlphaFoldDB" id="M5BN52"/>
<dbReference type="PANTHER" id="PTHR20963">
    <property type="entry name" value="MULTIPLE INOSITOL POLYPHOSPHATE PHOSPHATASE-RELATED"/>
    <property type="match status" value="1"/>
</dbReference>
<dbReference type="CDD" id="cd07061">
    <property type="entry name" value="HP_HAP_like"/>
    <property type="match status" value="1"/>
</dbReference>
<organism evidence="2 3">
    <name type="scientific">Thanatephorus cucumeris (strain AG1-IB / isolate 7/3/14)</name>
    <name type="common">Lettuce bottom rot fungus</name>
    <name type="synonym">Rhizoctonia solani</name>
    <dbReference type="NCBI Taxonomy" id="1108050"/>
    <lineage>
        <taxon>Eukaryota</taxon>
        <taxon>Fungi</taxon>
        <taxon>Dikarya</taxon>
        <taxon>Basidiomycota</taxon>
        <taxon>Agaricomycotina</taxon>
        <taxon>Agaricomycetes</taxon>
        <taxon>Cantharellales</taxon>
        <taxon>Ceratobasidiaceae</taxon>
        <taxon>Rhizoctonia</taxon>
        <taxon>Rhizoctonia solani AG-1</taxon>
    </lineage>
</organism>
<dbReference type="InterPro" id="IPR033379">
    <property type="entry name" value="Acid_Pase_AS"/>
</dbReference>
<evidence type="ECO:0000313" key="3">
    <source>
        <dbReference type="Proteomes" id="UP000012065"/>
    </source>
</evidence>
<dbReference type="PANTHER" id="PTHR20963:SF24">
    <property type="entry name" value="3-PHYTASE B"/>
    <property type="match status" value="1"/>
</dbReference>
<gene>
    <name evidence="2" type="primary">phyA</name>
    <name evidence="2" type="ORF">BN14_02439</name>
</gene>
<protein>
    <recommendedName>
        <fullName evidence="4">3-phytase</fullName>
    </recommendedName>
</protein>
<dbReference type="InterPro" id="IPR029033">
    <property type="entry name" value="His_PPase_superfam"/>
</dbReference>
<evidence type="ECO:0000313" key="2">
    <source>
        <dbReference type="EMBL" id="CCO28444.1"/>
    </source>
</evidence>
<comment type="caution">
    <text evidence="2">The sequence shown here is derived from an EMBL/GenBank/DDBJ whole genome shotgun (WGS) entry which is preliminary data.</text>
</comment>